<sequence length="408" mass="44001">MHTSSSGRQRSEDVAGSLLSRAASDTATSIFQRRCGRPVMEHRHCGWPADHANAHAQAAGEERERPLPARGKRVLCGLARDRPFVTVHRHWGTAPPLWGSAPGSRGFRSGEELQWSLRDAQGDPQESPRCFRPAPTPWDETPGELTRLGFPGTARLFTAGMPSSRGAELPATASDHLTIPREGGHSSREKTSTAHRKPNSSMGPWSSGTCRGGIVLRSPSGTPLLEQRSACGHGNIYTDAVLSLVEIVNLLAARTLREPEEEKRAQFLREEDKFLGREDKDGLRCKRSPRLKTGDLNVQLAKELETTKLLSGRRGGGSKLLELGNVYRHPPGGSPLSSGVHRALAKLTGLNLQTRGTRSLVTPSDPESAEESGPECTPGGLKRPPPLGDQKKKVSGGSGVRTVGLLHC</sequence>
<organism evidence="2 3">
    <name type="scientific">Saguinus oedipus</name>
    <name type="common">Cotton-top tamarin</name>
    <name type="synonym">Oedipomidas oedipus</name>
    <dbReference type="NCBI Taxonomy" id="9490"/>
    <lineage>
        <taxon>Eukaryota</taxon>
        <taxon>Metazoa</taxon>
        <taxon>Chordata</taxon>
        <taxon>Craniata</taxon>
        <taxon>Vertebrata</taxon>
        <taxon>Euteleostomi</taxon>
        <taxon>Mammalia</taxon>
        <taxon>Eutheria</taxon>
        <taxon>Euarchontoglires</taxon>
        <taxon>Primates</taxon>
        <taxon>Haplorrhini</taxon>
        <taxon>Platyrrhini</taxon>
        <taxon>Cebidae</taxon>
        <taxon>Callitrichinae</taxon>
        <taxon>Saguinus</taxon>
    </lineage>
</organism>
<dbReference type="Proteomes" id="UP001266305">
    <property type="component" value="Unassembled WGS sequence"/>
</dbReference>
<keyword evidence="3" id="KW-1185">Reference proteome</keyword>
<feature type="region of interest" description="Disordered" evidence="1">
    <location>
        <begin position="118"/>
        <end position="143"/>
    </location>
</feature>
<gene>
    <name evidence="2" type="ORF">P7K49_023441</name>
</gene>
<protein>
    <submittedName>
        <fullName evidence="2">Uncharacterized protein</fullName>
    </submittedName>
</protein>
<feature type="region of interest" description="Disordered" evidence="1">
    <location>
        <begin position="177"/>
        <end position="210"/>
    </location>
</feature>
<feature type="compositionally biased region" description="Polar residues" evidence="1">
    <location>
        <begin position="199"/>
        <end position="209"/>
    </location>
</feature>
<name>A0ABQ9UMG9_SAGOE</name>
<proteinExistence type="predicted"/>
<comment type="caution">
    <text evidence="2">The sequence shown here is derived from an EMBL/GenBank/DDBJ whole genome shotgun (WGS) entry which is preliminary data.</text>
</comment>
<feature type="region of interest" description="Disordered" evidence="1">
    <location>
        <begin position="355"/>
        <end position="403"/>
    </location>
</feature>
<accession>A0ABQ9UMG9</accession>
<feature type="compositionally biased region" description="Basic and acidic residues" evidence="1">
    <location>
        <begin position="178"/>
        <end position="192"/>
    </location>
</feature>
<reference evidence="2 3" key="1">
    <citation type="submission" date="2023-05" db="EMBL/GenBank/DDBJ databases">
        <title>B98-5 Cell Line De Novo Hybrid Assembly: An Optical Mapping Approach.</title>
        <authorList>
            <person name="Kananen K."/>
            <person name="Auerbach J.A."/>
            <person name="Kautto E."/>
            <person name="Blachly J.S."/>
        </authorList>
    </citation>
    <scope>NUCLEOTIDE SEQUENCE [LARGE SCALE GENOMIC DNA]</scope>
    <source>
        <strain evidence="2">B95-8</strain>
        <tissue evidence="2">Cell line</tissue>
    </source>
</reference>
<dbReference type="EMBL" id="JASSZA010000011">
    <property type="protein sequence ID" value="KAK2097990.1"/>
    <property type="molecule type" value="Genomic_DNA"/>
</dbReference>
<evidence type="ECO:0000313" key="3">
    <source>
        <dbReference type="Proteomes" id="UP001266305"/>
    </source>
</evidence>
<feature type="region of interest" description="Disordered" evidence="1">
    <location>
        <begin position="1"/>
        <end position="22"/>
    </location>
</feature>
<evidence type="ECO:0000313" key="2">
    <source>
        <dbReference type="EMBL" id="KAK2097990.1"/>
    </source>
</evidence>
<evidence type="ECO:0000256" key="1">
    <source>
        <dbReference type="SAM" id="MobiDB-lite"/>
    </source>
</evidence>